<feature type="transmembrane region" description="Helical" evidence="2">
    <location>
        <begin position="41"/>
        <end position="59"/>
    </location>
</feature>
<proteinExistence type="predicted"/>
<keyword evidence="2" id="KW-0472">Membrane</keyword>
<evidence type="ECO:0000259" key="3">
    <source>
        <dbReference type="Pfam" id="PF16537"/>
    </source>
</evidence>
<keyword evidence="2" id="KW-1133">Transmembrane helix</keyword>
<feature type="compositionally biased region" description="Low complexity" evidence="1">
    <location>
        <begin position="118"/>
        <end position="127"/>
    </location>
</feature>
<dbReference type="EMBL" id="JACEMT010000036">
    <property type="protein sequence ID" value="MBA4501543.1"/>
    <property type="molecule type" value="Genomic_DNA"/>
</dbReference>
<keyword evidence="2" id="KW-0812">Transmembrane</keyword>
<gene>
    <name evidence="4" type="ORF">H1S06_04100</name>
</gene>
<sequence length="224" mass="24452">MSYIHEALKASAEQRRTAQSPVEPVVPPVTAAADKTGLVRWLGRVVLVMLLSLLLYWFWFPPAPEVQAPAATEPVDASVQPPAGESASVPDLSGVKIAIRKEAPEPVRPVPAPPPEVAEPAAVAAEPKSADMSRESEPGAAVPVDPFAHLPYLRQLPAAQQRELRDIRFTVHIYSDVPGSRMVKYQGRVLREGDFVRPGLRVEAIIPRSVVLQFKDLRFKVPAL</sequence>
<dbReference type="Proteomes" id="UP000538931">
    <property type="component" value="Unassembled WGS sequence"/>
</dbReference>
<feature type="compositionally biased region" description="Pro residues" evidence="1">
    <location>
        <begin position="106"/>
        <end position="117"/>
    </location>
</feature>
<feature type="domain" description="Type II secretion system protein GspB C-terminal" evidence="3">
    <location>
        <begin position="167"/>
        <end position="223"/>
    </location>
</feature>
<keyword evidence="5" id="KW-1185">Reference proteome</keyword>
<dbReference type="Pfam" id="PF16537">
    <property type="entry name" value="T2SSB"/>
    <property type="match status" value="1"/>
</dbReference>
<reference evidence="4 5" key="1">
    <citation type="submission" date="2020-07" db="EMBL/GenBank/DDBJ databases">
        <title>Bacterium isolated from marien macroalgae.</title>
        <authorList>
            <person name="Zhu K."/>
            <person name="Lu D."/>
            <person name="Du Z."/>
        </authorList>
    </citation>
    <scope>NUCLEOTIDE SEQUENCE [LARGE SCALE GENOMIC DNA]</scope>
    <source>
        <strain evidence="4 5">3-1745</strain>
    </source>
</reference>
<dbReference type="RefSeq" id="WP_181737514.1">
    <property type="nucleotide sequence ID" value="NZ_JACEMT010000036.1"/>
</dbReference>
<evidence type="ECO:0000313" key="4">
    <source>
        <dbReference type="EMBL" id="MBA4501543.1"/>
    </source>
</evidence>
<name>A0A7W1WWK1_9GAMM</name>
<evidence type="ECO:0000313" key="5">
    <source>
        <dbReference type="Proteomes" id="UP000538931"/>
    </source>
</evidence>
<protein>
    <submittedName>
        <fullName evidence="4">General secretion pathway protein GspB</fullName>
    </submittedName>
</protein>
<evidence type="ECO:0000256" key="2">
    <source>
        <dbReference type="SAM" id="Phobius"/>
    </source>
</evidence>
<dbReference type="GO" id="GO:0015627">
    <property type="term" value="C:type II protein secretion system complex"/>
    <property type="evidence" value="ECO:0007669"/>
    <property type="project" value="InterPro"/>
</dbReference>
<accession>A0A7W1WWK1</accession>
<organism evidence="4 5">
    <name type="scientific">Marinobacterium marinum</name>
    <dbReference type="NCBI Taxonomy" id="2756129"/>
    <lineage>
        <taxon>Bacteria</taxon>
        <taxon>Pseudomonadati</taxon>
        <taxon>Pseudomonadota</taxon>
        <taxon>Gammaproteobacteria</taxon>
        <taxon>Oceanospirillales</taxon>
        <taxon>Oceanospirillaceae</taxon>
        <taxon>Marinobacterium</taxon>
    </lineage>
</organism>
<dbReference type="InterPro" id="IPR032389">
    <property type="entry name" value="GspB_C"/>
</dbReference>
<comment type="caution">
    <text evidence="4">The sequence shown here is derived from an EMBL/GenBank/DDBJ whole genome shotgun (WGS) entry which is preliminary data.</text>
</comment>
<feature type="region of interest" description="Disordered" evidence="1">
    <location>
        <begin position="104"/>
        <end position="128"/>
    </location>
</feature>
<dbReference type="AlphaFoldDB" id="A0A7W1WWK1"/>
<evidence type="ECO:0000256" key="1">
    <source>
        <dbReference type="SAM" id="MobiDB-lite"/>
    </source>
</evidence>